<name>A0A268RWD6_SHOCL</name>
<dbReference type="RefSeq" id="WP_095239704.1">
    <property type="nucleotide sequence ID" value="NZ_CP155469.1"/>
</dbReference>
<sequence length="120" mass="13450">MNDYRRWALHQCPPQAVFLRQFPPVDTTELTESVHQFEFLLKQSQLLLHQLGNRPFAKRLMEAAQKSDNLTVQHMIQSVPGLTAVNDIKFSPTGIVFQLASPAISVGGNCCAMSIVLKWG</sequence>
<proteinExistence type="predicted"/>
<dbReference type="Pfam" id="PF26344">
    <property type="entry name" value="YuzC"/>
    <property type="match status" value="1"/>
</dbReference>
<dbReference type="AlphaFoldDB" id="A0A268RWD6"/>
<organism evidence="1 2">
    <name type="scientific">Shouchella clausii</name>
    <name type="common">Alkalihalobacillus clausii</name>
    <dbReference type="NCBI Taxonomy" id="79880"/>
    <lineage>
        <taxon>Bacteria</taxon>
        <taxon>Bacillati</taxon>
        <taxon>Bacillota</taxon>
        <taxon>Bacilli</taxon>
        <taxon>Bacillales</taxon>
        <taxon>Bacillaceae</taxon>
        <taxon>Shouchella</taxon>
    </lineage>
</organism>
<dbReference type="Proteomes" id="UP000216133">
    <property type="component" value="Unassembled WGS sequence"/>
</dbReference>
<protein>
    <submittedName>
        <fullName evidence="1">Uncharacterized protein</fullName>
    </submittedName>
</protein>
<accession>A0A268RWD6</accession>
<evidence type="ECO:0000313" key="1">
    <source>
        <dbReference type="EMBL" id="PAF23781.1"/>
    </source>
</evidence>
<dbReference type="InterPro" id="IPR058870">
    <property type="entry name" value="YuzC"/>
</dbReference>
<comment type="caution">
    <text evidence="1">The sequence shown here is derived from an EMBL/GenBank/DDBJ whole genome shotgun (WGS) entry which is preliminary data.</text>
</comment>
<reference evidence="1 2" key="1">
    <citation type="submission" date="2017-07" db="EMBL/GenBank/DDBJ databases">
        <title>Isolation and whole genome analysis of endospore-forming bacteria from heroin.</title>
        <authorList>
            <person name="Kalinowski J."/>
            <person name="Ahrens B."/>
            <person name="Al-Dilaimi A."/>
            <person name="Winkler A."/>
            <person name="Wibberg D."/>
            <person name="Schleenbecker U."/>
            <person name="Ruckert C."/>
            <person name="Wolfel R."/>
            <person name="Grass G."/>
        </authorList>
    </citation>
    <scope>NUCLEOTIDE SEQUENCE [LARGE SCALE GENOMIC DNA]</scope>
    <source>
        <strain evidence="1 2">7523-2</strain>
    </source>
</reference>
<evidence type="ECO:0000313" key="2">
    <source>
        <dbReference type="Proteomes" id="UP000216133"/>
    </source>
</evidence>
<dbReference type="EMBL" id="NPBS01000149">
    <property type="protein sequence ID" value="PAF23781.1"/>
    <property type="molecule type" value="Genomic_DNA"/>
</dbReference>
<gene>
    <name evidence="1" type="ORF">CHH61_22090</name>
</gene>